<keyword evidence="1" id="KW-1133">Transmembrane helix</keyword>
<protein>
    <submittedName>
        <fullName evidence="2">Quinol:cytochrome C oxidoreductase</fullName>
    </submittedName>
</protein>
<gene>
    <name evidence="2" type="ORF">SD10_25775</name>
</gene>
<dbReference type="RefSeq" id="WP_046577990.1">
    <property type="nucleotide sequence ID" value="NZ_CP010429.1"/>
</dbReference>
<dbReference type="HOGENOM" id="CLU_094965_0_0_10"/>
<dbReference type="STRING" id="1379870.SD10_25775"/>
<dbReference type="Proteomes" id="UP000033054">
    <property type="component" value="Chromosome"/>
</dbReference>
<dbReference type="EMBL" id="CP010429">
    <property type="protein sequence ID" value="AKD57802.1"/>
    <property type="molecule type" value="Genomic_DNA"/>
</dbReference>
<feature type="transmembrane region" description="Helical" evidence="1">
    <location>
        <begin position="99"/>
        <end position="122"/>
    </location>
</feature>
<evidence type="ECO:0000313" key="2">
    <source>
        <dbReference type="EMBL" id="AKD57802.1"/>
    </source>
</evidence>
<dbReference type="PANTHER" id="PTHR40394:SF2">
    <property type="entry name" value="QUINOL:CYTOCHROME C OXIDOREDUCTASE MEMBRANE PROTEIN"/>
    <property type="match status" value="1"/>
</dbReference>
<dbReference type="KEGG" id="srd:SD10_25775"/>
<name>A0A0E3V9M9_9BACT</name>
<keyword evidence="3" id="KW-1185">Reference proteome</keyword>
<accession>A0A0E3V9M9</accession>
<sequence>MSDVNGNGKFLVGIYDDDDVVLKAVKDVKEAGVRIHEVYTPFPIHGLDIALGHPRTRLGIAAFLFGLSGTLSALALTYYTEGFDWPMIVGGKDSYSPIIYVPIFFELTVLFCALGMVGTFLVSNGLGPTVKPLMYDLRTTDNKFAMAIDLSKNNIVESDIEQILKRSGAAEVNVKQF</sequence>
<dbReference type="AlphaFoldDB" id="A0A0E3V9M9"/>
<dbReference type="Pfam" id="PF11821">
    <property type="entry name" value="ActD"/>
    <property type="match status" value="1"/>
</dbReference>
<evidence type="ECO:0000256" key="1">
    <source>
        <dbReference type="SAM" id="Phobius"/>
    </source>
</evidence>
<reference evidence="2 3" key="1">
    <citation type="journal article" date="2014" name="Curr. Microbiol.">
        <title>Spirosoma radiotolerans sp. nov., a gamma-radiation-resistant bacterium isolated from gamma ray-irradiated soil.</title>
        <authorList>
            <person name="Lee J.J."/>
            <person name="Srinivasan S."/>
            <person name="Lim S."/>
            <person name="Joe M."/>
            <person name="Im S."/>
            <person name="Bae S.I."/>
            <person name="Park K.R."/>
            <person name="Han J.H."/>
            <person name="Park S.H."/>
            <person name="Joo B.M."/>
            <person name="Park S.J."/>
            <person name="Kim M.K."/>
        </authorList>
    </citation>
    <scope>NUCLEOTIDE SEQUENCE [LARGE SCALE GENOMIC DNA]</scope>
    <source>
        <strain evidence="2 3">DG5A</strain>
    </source>
</reference>
<organism evidence="2 3">
    <name type="scientific">Spirosoma radiotolerans</name>
    <dbReference type="NCBI Taxonomy" id="1379870"/>
    <lineage>
        <taxon>Bacteria</taxon>
        <taxon>Pseudomonadati</taxon>
        <taxon>Bacteroidota</taxon>
        <taxon>Cytophagia</taxon>
        <taxon>Cytophagales</taxon>
        <taxon>Cytophagaceae</taxon>
        <taxon>Spirosoma</taxon>
    </lineage>
</organism>
<evidence type="ECO:0000313" key="3">
    <source>
        <dbReference type="Proteomes" id="UP000033054"/>
    </source>
</evidence>
<keyword evidence="1" id="KW-0472">Membrane</keyword>
<feature type="transmembrane region" description="Helical" evidence="1">
    <location>
        <begin position="58"/>
        <end position="79"/>
    </location>
</feature>
<keyword evidence="1" id="KW-0812">Transmembrane</keyword>
<dbReference type="PANTHER" id="PTHR40394">
    <property type="entry name" value="LIPOPROTEIN-RELATED"/>
    <property type="match status" value="1"/>
</dbReference>
<proteinExistence type="predicted"/>
<dbReference type="InterPro" id="IPR021776">
    <property type="entry name" value="ActD"/>
</dbReference>
<dbReference type="OrthoDB" id="9792475at2"/>
<dbReference type="PATRIC" id="fig|1379870.5.peg.5572"/>